<dbReference type="InterPro" id="IPR033703">
    <property type="entry name" value="Rhv-like"/>
</dbReference>
<accession>A0A221LFJ3</accession>
<reference evidence="5" key="1">
    <citation type="submission" date="2017-05" db="EMBL/GenBank/DDBJ databases">
        <title>New viruses from a metagenomic survey of invertebrates and Fucus.</title>
        <authorList>
            <person name="Waldron F.M."/>
            <person name="Obbard D.J."/>
        </authorList>
    </citation>
    <scope>NUCLEOTIDE SEQUENCE</scope>
    <source>
        <strain evidence="5">S6</strain>
    </source>
</reference>
<dbReference type="EMBL" id="MF190019">
    <property type="protein sequence ID" value="ASM94052.1"/>
    <property type="molecule type" value="Genomic_RNA"/>
</dbReference>
<feature type="domain" description="Dicistrovirus capsid-polyprotein C-terminal" evidence="3">
    <location>
        <begin position="609"/>
        <end position="833"/>
    </location>
</feature>
<dbReference type="InterPro" id="IPR029053">
    <property type="entry name" value="Viral_coat"/>
</dbReference>
<protein>
    <recommendedName>
        <fullName evidence="6">Structural polyprotein</fullName>
    </recommendedName>
</protein>
<evidence type="ECO:0000259" key="4">
    <source>
        <dbReference type="Pfam" id="PF11492"/>
    </source>
</evidence>
<dbReference type="InterPro" id="IPR014872">
    <property type="entry name" value="Dicistrovirus_capsid-polyPr_C"/>
</dbReference>
<dbReference type="Pfam" id="PF11492">
    <property type="entry name" value="Dicistro_VP4"/>
    <property type="match status" value="1"/>
</dbReference>
<evidence type="ECO:0000256" key="1">
    <source>
        <dbReference type="ARBA" id="ARBA00004328"/>
    </source>
</evidence>
<evidence type="ECO:0000256" key="2">
    <source>
        <dbReference type="ARBA" id="ARBA00022844"/>
    </source>
</evidence>
<proteinExistence type="predicted"/>
<evidence type="ECO:0000313" key="5">
    <source>
        <dbReference type="EMBL" id="ASM94052.1"/>
    </source>
</evidence>
<organism evidence="5">
    <name type="scientific">Barns Ness breadcrumb sponge aquatic picorna-like virus 1</name>
    <dbReference type="NCBI Taxonomy" id="2021877"/>
    <lineage>
        <taxon>Viruses</taxon>
        <taxon>Riboviria</taxon>
        <taxon>Orthornavirae</taxon>
        <taxon>Pisuviricota</taxon>
        <taxon>Pisoniviricetes</taxon>
        <taxon>Picornavirales</taxon>
    </lineage>
</organism>
<dbReference type="Pfam" id="PF08762">
    <property type="entry name" value="CRPV_capsid"/>
    <property type="match status" value="1"/>
</dbReference>
<evidence type="ECO:0008006" key="6">
    <source>
        <dbReference type="Google" id="ProtNLM"/>
    </source>
</evidence>
<dbReference type="SUPFAM" id="SSF88633">
    <property type="entry name" value="Positive stranded ssRNA viruses"/>
    <property type="match status" value="3"/>
</dbReference>
<comment type="subcellular location">
    <subcellularLocation>
        <location evidence="1">Virion</location>
    </subcellularLocation>
</comment>
<name>A0A221LFJ3_9VIRU</name>
<dbReference type="Gene3D" id="2.60.120.20">
    <property type="match status" value="3"/>
</dbReference>
<sequence length="845" mass="93722">MNNNNYNRFNVSINEESLESQHQNVHFSDQTPQWDYTVDSMPDSTFNVADSDDAELGNFFSRPVKIRSFSWATGTNIFEEFNPWTDFFENPRVLNRLTNFNLLRCKLKVRIVLNGNGFHYGRAIASYIPLHNLDAFTVDRSFFTQDIVGASQRPHVYLDPTTSQGGTFTLPFFWYANALGIPNQEWRQMGEIIIHGMQNLKHANGANDQVTVSVFAWAEEVSLSIPTANEPGALSPQLGEVYTPQAKDEYGTGPISRPAGVVARAAGALKNVPVIGAYARATEMAASAVSSIATLFGYSRPIELAPIVPYKPTLLGNMVNTNVPDTSQKLTLDVKQELTVDPRVMGLGSTDEMTIKSIAQRESFLTQFGWAVSDSSETLLWNSEVSPALWNVLAGVENEIHMPACCFATLPFKRWRGSMKFRFQIVASSFHKGRLKITYDPSYPLTNEYNTNYTYIIDLAKERDFTVSVGWGHERSMVGHRSPTTGPPPYGTFPLGADPGDNANGIISVFVVNDLTVPNSIVNNDVEVNVFVSAGDDFEVFDPDSQNIQDLSWFQPQLGYDPQMAEMSQPDSDLTKREDEPMKLEPSQTMAPALSDQDHTASAYFADPVASLRQCLKRYNYHSAIAPINDLITPTMVTCHNSNFPYYRGYAPGAVHKTVDPAPNTPYNYCKMTLLNYVTPAFAARRGGLRWKYFRTGGEKSATPGTYPMSVTRDASANLGYVQNESLLITQGTGNQSDRVRQNASLIPHTWDGAVVTSTNQNPVIEAELPYYANYRFSPAKQADLTSAVSNFRQYHWLSTVMAEPTNGASAIHSYVSVGEDFNLGFFTGAPVAYVVRQNSEPPSS</sequence>
<dbReference type="GO" id="GO:0044423">
    <property type="term" value="C:virion component"/>
    <property type="evidence" value="ECO:0007669"/>
    <property type="project" value="UniProtKB-KW"/>
</dbReference>
<dbReference type="CDD" id="cd00205">
    <property type="entry name" value="rhv_like"/>
    <property type="match status" value="2"/>
</dbReference>
<dbReference type="InterPro" id="IPR024343">
    <property type="entry name" value="VP4_dicistrovir"/>
</dbReference>
<keyword evidence="2" id="KW-0946">Virion</keyword>
<feature type="domain" description="Capsid protein VP4 dicistrovirus" evidence="4">
    <location>
        <begin position="247"/>
        <end position="298"/>
    </location>
</feature>
<evidence type="ECO:0000259" key="3">
    <source>
        <dbReference type="Pfam" id="PF08762"/>
    </source>
</evidence>